<name>A0A915KCI9_ROMCU</name>
<dbReference type="Proteomes" id="UP000887565">
    <property type="component" value="Unplaced"/>
</dbReference>
<proteinExistence type="predicted"/>
<dbReference type="AlphaFoldDB" id="A0A915KCI9"/>
<organism evidence="1 2">
    <name type="scientific">Romanomermis culicivorax</name>
    <name type="common">Nematode worm</name>
    <dbReference type="NCBI Taxonomy" id="13658"/>
    <lineage>
        <taxon>Eukaryota</taxon>
        <taxon>Metazoa</taxon>
        <taxon>Ecdysozoa</taxon>
        <taxon>Nematoda</taxon>
        <taxon>Enoplea</taxon>
        <taxon>Dorylaimia</taxon>
        <taxon>Mermithida</taxon>
        <taxon>Mermithoidea</taxon>
        <taxon>Mermithidae</taxon>
        <taxon>Romanomermis</taxon>
    </lineage>
</organism>
<sequence length="80" mass="8896">STRQDLSIDTNLEKEKNLLSVASISRDLGDLNAFKVNQKAHLDLLSYCSQREKNLSLGVLISPDLGDLNAFKFNSTRSID</sequence>
<evidence type="ECO:0000313" key="2">
    <source>
        <dbReference type="WBParaSite" id="nRc.2.0.1.t35629-RA"/>
    </source>
</evidence>
<protein>
    <submittedName>
        <fullName evidence="2">Uncharacterized protein</fullName>
    </submittedName>
</protein>
<reference evidence="2" key="1">
    <citation type="submission" date="2022-11" db="UniProtKB">
        <authorList>
            <consortium name="WormBaseParasite"/>
        </authorList>
    </citation>
    <scope>IDENTIFICATION</scope>
</reference>
<evidence type="ECO:0000313" key="1">
    <source>
        <dbReference type="Proteomes" id="UP000887565"/>
    </source>
</evidence>
<dbReference type="WBParaSite" id="nRc.2.0.1.t35629-RA">
    <property type="protein sequence ID" value="nRc.2.0.1.t35629-RA"/>
    <property type="gene ID" value="nRc.2.0.1.g35629"/>
</dbReference>
<accession>A0A915KCI9</accession>
<keyword evidence="1" id="KW-1185">Reference proteome</keyword>